<dbReference type="RefSeq" id="XP_025561039.1">
    <property type="nucleotide sequence ID" value="XM_025712682.1"/>
</dbReference>
<name>A0A319B4D5_ASPVC</name>
<dbReference type="Proteomes" id="UP000248405">
    <property type="component" value="Unassembled WGS sequence"/>
</dbReference>
<accession>A0A319B4D5</accession>
<protein>
    <submittedName>
        <fullName evidence="1">Uncharacterized protein</fullName>
    </submittedName>
</protein>
<reference evidence="1" key="1">
    <citation type="submission" date="2016-12" db="EMBL/GenBank/DDBJ databases">
        <title>The genomes of Aspergillus section Nigri reveals drivers in fungal speciation.</title>
        <authorList>
            <consortium name="DOE Joint Genome Institute"/>
            <person name="Vesth T.C."/>
            <person name="Nybo J."/>
            <person name="Theobald S."/>
            <person name="Brandl J."/>
            <person name="Frisvad J.C."/>
            <person name="Nielsen K.F."/>
            <person name="Lyhne E.K."/>
            <person name="Kogle M.E."/>
            <person name="Kuo A."/>
            <person name="Riley R."/>
            <person name="Clum A."/>
            <person name="Nolan M."/>
            <person name="Lipzen A."/>
            <person name="Salamov A."/>
            <person name="Henrissat B."/>
            <person name="Wiebenga A."/>
            <person name="De Vries R.P."/>
            <person name="Grigoriev I.V."/>
            <person name="Mortensen U.H."/>
            <person name="Andersen M.R."/>
            <person name="Baker S.E."/>
        </authorList>
    </citation>
    <scope>NUCLEOTIDE SEQUENCE [LARGE SCALE GENOMIC DNA]</scope>
    <source>
        <strain evidence="1">CBS 113365</strain>
    </source>
</reference>
<organism evidence="1 2">
    <name type="scientific">Aspergillus vadensis (strain CBS 113365 / IMI 142717 / IBT 24658)</name>
    <dbReference type="NCBI Taxonomy" id="1448311"/>
    <lineage>
        <taxon>Eukaryota</taxon>
        <taxon>Fungi</taxon>
        <taxon>Dikarya</taxon>
        <taxon>Ascomycota</taxon>
        <taxon>Pezizomycotina</taxon>
        <taxon>Eurotiomycetes</taxon>
        <taxon>Eurotiomycetidae</taxon>
        <taxon>Eurotiales</taxon>
        <taxon>Aspergillaceae</taxon>
        <taxon>Aspergillus</taxon>
        <taxon>Aspergillus subgen. Circumdati</taxon>
    </lineage>
</organism>
<dbReference type="AlphaFoldDB" id="A0A319B4D5"/>
<keyword evidence="2" id="KW-1185">Reference proteome</keyword>
<sequence>MAMRPSSVGNDLDANCLHVAALDDRPQGSHDRRTAVSGVSVPYWASGLPVKAPSTHGTIPFAPEQLALSLFACIVLLADIGSAWDQGEGGKCDRFYARFIHNLSTGEEVLSSSGQVHGSAVDPFQQLPAACYVTLTVKAHRRKH</sequence>
<dbReference type="OrthoDB" id="10606429at2759"/>
<proteinExistence type="predicted"/>
<evidence type="ECO:0000313" key="2">
    <source>
        <dbReference type="Proteomes" id="UP000248405"/>
    </source>
</evidence>
<evidence type="ECO:0000313" key="1">
    <source>
        <dbReference type="EMBL" id="PYH67245.1"/>
    </source>
</evidence>
<gene>
    <name evidence="1" type="ORF">BO88DRAFT_489217</name>
</gene>
<dbReference type="GeneID" id="37217274"/>
<dbReference type="EMBL" id="KZ821630">
    <property type="protein sequence ID" value="PYH67245.1"/>
    <property type="molecule type" value="Genomic_DNA"/>
</dbReference>